<dbReference type="AlphaFoldDB" id="A0A6A5X9I7"/>
<feature type="compositionally biased region" description="Polar residues" evidence="1">
    <location>
        <begin position="412"/>
        <end position="421"/>
    </location>
</feature>
<organism evidence="2 3">
    <name type="scientific">Aaosphaeria arxii CBS 175.79</name>
    <dbReference type="NCBI Taxonomy" id="1450172"/>
    <lineage>
        <taxon>Eukaryota</taxon>
        <taxon>Fungi</taxon>
        <taxon>Dikarya</taxon>
        <taxon>Ascomycota</taxon>
        <taxon>Pezizomycotina</taxon>
        <taxon>Dothideomycetes</taxon>
        <taxon>Pleosporomycetidae</taxon>
        <taxon>Pleosporales</taxon>
        <taxon>Pleosporales incertae sedis</taxon>
        <taxon>Aaosphaeria</taxon>
    </lineage>
</organism>
<keyword evidence="3" id="KW-1185">Reference proteome</keyword>
<sequence length="421" mass="48067">MPSVYPGSCCIHVAYSNRRETLDIPIRCLTTKLDHNITLSDSPEKRGQYADSNSNNGDNQVRPANPIDVKDTIITTTKGPRDGAVNAAQQVCRSLCDGIYTRFPREVRDMIWTHLVAAPYVFVNFTKDKVFEHYWSVTPYWPTGDGQVESSYFGAHYYKERCVGPHVQYEIIETWYSTLNFYINTYNHDSIYRLLHKDRWNLGIHPFKHITHISIVISERNFDDNINTGSSTTSDSSASTTSLTSLRSENMTLRVKTLLFYLNDLFDLKYGSRITFLLEKKSDFSWGPDNLLKRHPNQSPRVWPWRAEPIDATRDYDGMVEFFDNCYAILHNLMIKLHEAKYKVVMQYEGCVIGPGEEGPAFTAAGSRDKLRAFLKADIPRLEELGRQIRALMDHPPAPPPPPAPLGEESQDNGTTEISEV</sequence>
<gene>
    <name evidence="2" type="ORF">BU24DRAFT_74626</name>
</gene>
<feature type="compositionally biased region" description="Pro residues" evidence="1">
    <location>
        <begin position="396"/>
        <end position="405"/>
    </location>
</feature>
<dbReference type="Proteomes" id="UP000799778">
    <property type="component" value="Unassembled WGS sequence"/>
</dbReference>
<reference evidence="2" key="1">
    <citation type="journal article" date="2020" name="Stud. Mycol.">
        <title>101 Dothideomycetes genomes: a test case for predicting lifestyles and emergence of pathogens.</title>
        <authorList>
            <person name="Haridas S."/>
            <person name="Albert R."/>
            <person name="Binder M."/>
            <person name="Bloem J."/>
            <person name="Labutti K."/>
            <person name="Salamov A."/>
            <person name="Andreopoulos B."/>
            <person name="Baker S."/>
            <person name="Barry K."/>
            <person name="Bills G."/>
            <person name="Bluhm B."/>
            <person name="Cannon C."/>
            <person name="Castanera R."/>
            <person name="Culley D."/>
            <person name="Daum C."/>
            <person name="Ezra D."/>
            <person name="Gonzalez J."/>
            <person name="Henrissat B."/>
            <person name="Kuo A."/>
            <person name="Liang C."/>
            <person name="Lipzen A."/>
            <person name="Lutzoni F."/>
            <person name="Magnuson J."/>
            <person name="Mondo S."/>
            <person name="Nolan M."/>
            <person name="Ohm R."/>
            <person name="Pangilinan J."/>
            <person name="Park H.-J."/>
            <person name="Ramirez L."/>
            <person name="Alfaro M."/>
            <person name="Sun H."/>
            <person name="Tritt A."/>
            <person name="Yoshinaga Y."/>
            <person name="Zwiers L.-H."/>
            <person name="Turgeon B."/>
            <person name="Goodwin S."/>
            <person name="Spatafora J."/>
            <person name="Crous P."/>
            <person name="Grigoriev I."/>
        </authorList>
    </citation>
    <scope>NUCLEOTIDE SEQUENCE</scope>
    <source>
        <strain evidence="2">CBS 175.79</strain>
    </source>
</reference>
<dbReference type="RefSeq" id="XP_033377743.1">
    <property type="nucleotide sequence ID" value="XM_033534591.1"/>
</dbReference>
<name>A0A6A5X9I7_9PLEO</name>
<dbReference type="EMBL" id="ML978078">
    <property type="protein sequence ID" value="KAF2009404.1"/>
    <property type="molecule type" value="Genomic_DNA"/>
</dbReference>
<proteinExistence type="predicted"/>
<feature type="compositionally biased region" description="Polar residues" evidence="1">
    <location>
        <begin position="50"/>
        <end position="59"/>
    </location>
</feature>
<protein>
    <submittedName>
        <fullName evidence="2">Uncharacterized protein</fullName>
    </submittedName>
</protein>
<dbReference type="GeneID" id="54291988"/>
<evidence type="ECO:0000313" key="3">
    <source>
        <dbReference type="Proteomes" id="UP000799778"/>
    </source>
</evidence>
<feature type="region of interest" description="Disordered" evidence="1">
    <location>
        <begin position="39"/>
        <end position="66"/>
    </location>
</feature>
<evidence type="ECO:0000256" key="1">
    <source>
        <dbReference type="SAM" id="MobiDB-lite"/>
    </source>
</evidence>
<dbReference type="OrthoDB" id="3684889at2759"/>
<feature type="region of interest" description="Disordered" evidence="1">
    <location>
        <begin position="389"/>
        <end position="421"/>
    </location>
</feature>
<evidence type="ECO:0000313" key="2">
    <source>
        <dbReference type="EMBL" id="KAF2009404.1"/>
    </source>
</evidence>
<accession>A0A6A5X9I7</accession>